<dbReference type="Proteomes" id="UP000659061">
    <property type="component" value="Unassembled WGS sequence"/>
</dbReference>
<proteinExistence type="predicted"/>
<reference evidence="1" key="2">
    <citation type="submission" date="2020-09" db="EMBL/GenBank/DDBJ databases">
        <title>Novel species in genus Aeromicrobium.</title>
        <authorList>
            <person name="Zhang G."/>
        </authorList>
    </citation>
    <scope>NUCLEOTIDE SEQUENCE</scope>
    <source>
        <strain evidence="1">SSW1-57</strain>
    </source>
</reference>
<sequence length="182" mass="20393">MIRDLMRDRSKTLPTDPETAFVQALRVWHCNYASLTSIGQHYQNLETLVVASYPDRDLEPIGSLSRLKYLSVLHMPGVTDLEPLGRLTNLRTLRLSTLPSWDSSGKVTEVISLRPLTLPPNLKHLELFGIRPASKSLHELEKAPALVSVRVSKYPKAEVTRYYDRSGVSDGFAPSPGIADWI</sequence>
<evidence type="ECO:0000313" key="3">
    <source>
        <dbReference type="Proteomes" id="UP000587211"/>
    </source>
</evidence>
<dbReference type="Gene3D" id="3.80.10.10">
    <property type="entry name" value="Ribonuclease Inhibitor"/>
    <property type="match status" value="1"/>
</dbReference>
<dbReference type="SUPFAM" id="SSF52047">
    <property type="entry name" value="RNI-like"/>
    <property type="match status" value="1"/>
</dbReference>
<dbReference type="InterPro" id="IPR032675">
    <property type="entry name" value="LRR_dom_sf"/>
</dbReference>
<evidence type="ECO:0000313" key="2">
    <source>
        <dbReference type="EMBL" id="NYI38175.1"/>
    </source>
</evidence>
<keyword evidence="3" id="KW-1185">Reference proteome</keyword>
<comment type="caution">
    <text evidence="1">The sequence shown here is derived from an EMBL/GenBank/DDBJ whole genome shotgun (WGS) entry which is preliminary data.</text>
</comment>
<dbReference type="RefSeq" id="WP_179424641.1">
    <property type="nucleotide sequence ID" value="NZ_BAAAMP010000001.1"/>
</dbReference>
<accession>A0A8I0FY86</accession>
<name>A0A8I0FY86_9ACTN</name>
<dbReference type="EMBL" id="JACWMT010000002">
    <property type="protein sequence ID" value="MBD1270783.1"/>
    <property type="molecule type" value="Genomic_DNA"/>
</dbReference>
<organism evidence="1 4">
    <name type="scientific">Aeromicrobium tamlense</name>
    <dbReference type="NCBI Taxonomy" id="375541"/>
    <lineage>
        <taxon>Bacteria</taxon>
        <taxon>Bacillati</taxon>
        <taxon>Actinomycetota</taxon>
        <taxon>Actinomycetes</taxon>
        <taxon>Propionibacteriales</taxon>
        <taxon>Nocardioidaceae</taxon>
        <taxon>Aeromicrobium</taxon>
    </lineage>
</organism>
<gene>
    <name evidence="2" type="ORF">BJ975_001550</name>
    <name evidence="1" type="ORF">IDH50_11115</name>
</gene>
<evidence type="ECO:0000313" key="1">
    <source>
        <dbReference type="EMBL" id="MBD1270783.1"/>
    </source>
</evidence>
<protein>
    <submittedName>
        <fullName evidence="1">Leucine-rich repeat domain-containing protein</fullName>
    </submittedName>
</protein>
<reference evidence="2 3" key="1">
    <citation type="submission" date="2020-07" db="EMBL/GenBank/DDBJ databases">
        <title>Sequencing the genomes of 1000 actinobacteria strains.</title>
        <authorList>
            <person name="Klenk H.-P."/>
        </authorList>
    </citation>
    <scope>NUCLEOTIDE SEQUENCE [LARGE SCALE GENOMIC DNA]</scope>
    <source>
        <strain evidence="2 3">DSM 19087</strain>
    </source>
</reference>
<dbReference type="EMBL" id="JACBZN010000001">
    <property type="protein sequence ID" value="NYI38175.1"/>
    <property type="molecule type" value="Genomic_DNA"/>
</dbReference>
<dbReference type="Proteomes" id="UP000587211">
    <property type="component" value="Unassembled WGS sequence"/>
</dbReference>
<evidence type="ECO:0000313" key="4">
    <source>
        <dbReference type="Proteomes" id="UP000659061"/>
    </source>
</evidence>
<dbReference type="AlphaFoldDB" id="A0A8I0FY86"/>